<evidence type="ECO:0000313" key="2">
    <source>
        <dbReference type="EMBL" id="RST86665.1"/>
    </source>
</evidence>
<organism evidence="2 3">
    <name type="scientific">Aquibium carbonis</name>
    <dbReference type="NCBI Taxonomy" id="2495581"/>
    <lineage>
        <taxon>Bacteria</taxon>
        <taxon>Pseudomonadati</taxon>
        <taxon>Pseudomonadota</taxon>
        <taxon>Alphaproteobacteria</taxon>
        <taxon>Hyphomicrobiales</taxon>
        <taxon>Phyllobacteriaceae</taxon>
        <taxon>Aquibium</taxon>
    </lineage>
</organism>
<protein>
    <submittedName>
        <fullName evidence="2">DUF4864 domain-containing protein</fullName>
    </submittedName>
</protein>
<gene>
    <name evidence="2" type="ORF">EJC49_09325</name>
</gene>
<dbReference type="OrthoDB" id="9130422at2"/>
<accession>A0A429YYW2</accession>
<dbReference type="RefSeq" id="WP_126699572.1">
    <property type="nucleotide sequence ID" value="NZ_RWKW01000033.1"/>
</dbReference>
<proteinExistence type="predicted"/>
<evidence type="ECO:0000313" key="3">
    <source>
        <dbReference type="Proteomes" id="UP000278398"/>
    </source>
</evidence>
<reference evidence="2 3" key="1">
    <citation type="submission" date="2018-12" db="EMBL/GenBank/DDBJ databases">
        <title>Mesorhizobium carbonis sp. nov., isolated from coal mine water.</title>
        <authorList>
            <person name="Xin W."/>
            <person name="Xu Z."/>
            <person name="Xiang F."/>
            <person name="Zhang J."/>
            <person name="Xi L."/>
            <person name="Liu J."/>
        </authorList>
    </citation>
    <scope>NUCLEOTIDE SEQUENCE [LARGE SCALE GENOMIC DNA]</scope>
    <source>
        <strain evidence="2 3">B2.3</strain>
    </source>
</reference>
<feature type="signal peptide" evidence="1">
    <location>
        <begin position="1"/>
        <end position="21"/>
    </location>
</feature>
<dbReference type="Proteomes" id="UP000278398">
    <property type="component" value="Unassembled WGS sequence"/>
</dbReference>
<name>A0A429YYW2_9HYPH</name>
<sequence length="139" mass="14847">MKRLIASAVLAAFLSAGPATAGETEVKAAQQVIQSQIEAFLADDAALAYSFAAPNIKRIFPTQQSFMSMVESGYMPVRRPQSYAFGKSQEMNASSIVQQVLLVGPDGKTYEAVYTLESQGDGTWLITGVSMRASNALST</sequence>
<evidence type="ECO:0000256" key="1">
    <source>
        <dbReference type="SAM" id="SignalP"/>
    </source>
</evidence>
<dbReference type="InterPro" id="IPR032347">
    <property type="entry name" value="DUF4864"/>
</dbReference>
<keyword evidence="1" id="KW-0732">Signal</keyword>
<feature type="chain" id="PRO_5019319952" evidence="1">
    <location>
        <begin position="22"/>
        <end position="139"/>
    </location>
</feature>
<dbReference type="Pfam" id="PF16156">
    <property type="entry name" value="DUF4864"/>
    <property type="match status" value="1"/>
</dbReference>
<keyword evidence="3" id="KW-1185">Reference proteome</keyword>
<dbReference type="AlphaFoldDB" id="A0A429YYW2"/>
<comment type="caution">
    <text evidence="2">The sequence shown here is derived from an EMBL/GenBank/DDBJ whole genome shotgun (WGS) entry which is preliminary data.</text>
</comment>
<dbReference type="EMBL" id="RWKW01000033">
    <property type="protein sequence ID" value="RST86665.1"/>
    <property type="molecule type" value="Genomic_DNA"/>
</dbReference>